<sequence>MRKGYRQGCQERVFARKSVLKINSGTLTVEFVAGETTVFNLHLHDLHLKLAVPSPSSQSVDDNRGRSISDGSFSDGDGGIGEETAATRRCSDGGTSFFFRYVFRSLRYLSLFWFYGGGVIEDFKRGSAD</sequence>
<reference evidence="2 3" key="1">
    <citation type="journal article" date="2023" name="Plants (Basel)">
        <title>Bridging the Gap: Combining Genomics and Transcriptomics Approaches to Understand Stylosanthes scabra, an Orphan Legume from the Brazilian Caatinga.</title>
        <authorList>
            <person name="Ferreira-Neto J.R.C."/>
            <person name="da Silva M.D."/>
            <person name="Binneck E."/>
            <person name="de Melo N.F."/>
            <person name="da Silva R.H."/>
            <person name="de Melo A.L.T.M."/>
            <person name="Pandolfi V."/>
            <person name="Bustamante F.O."/>
            <person name="Brasileiro-Vidal A.C."/>
            <person name="Benko-Iseppon A.M."/>
        </authorList>
    </citation>
    <scope>NUCLEOTIDE SEQUENCE [LARGE SCALE GENOMIC DNA]</scope>
    <source>
        <tissue evidence="2">Leaves</tissue>
    </source>
</reference>
<comment type="caution">
    <text evidence="2">The sequence shown here is derived from an EMBL/GenBank/DDBJ whole genome shotgun (WGS) entry which is preliminary data.</text>
</comment>
<dbReference type="EMBL" id="JASCZI010030731">
    <property type="protein sequence ID" value="MED6124553.1"/>
    <property type="molecule type" value="Genomic_DNA"/>
</dbReference>
<evidence type="ECO:0000256" key="1">
    <source>
        <dbReference type="SAM" id="MobiDB-lite"/>
    </source>
</evidence>
<protein>
    <submittedName>
        <fullName evidence="2">Uncharacterized protein</fullName>
    </submittedName>
</protein>
<dbReference type="Proteomes" id="UP001341840">
    <property type="component" value="Unassembled WGS sequence"/>
</dbReference>
<name>A0ABU6RLJ1_9FABA</name>
<keyword evidence="3" id="KW-1185">Reference proteome</keyword>
<evidence type="ECO:0000313" key="2">
    <source>
        <dbReference type="EMBL" id="MED6124553.1"/>
    </source>
</evidence>
<accession>A0ABU6RLJ1</accession>
<feature type="region of interest" description="Disordered" evidence="1">
    <location>
        <begin position="54"/>
        <end position="87"/>
    </location>
</feature>
<gene>
    <name evidence="2" type="ORF">PIB30_059955</name>
</gene>
<evidence type="ECO:0000313" key="3">
    <source>
        <dbReference type="Proteomes" id="UP001341840"/>
    </source>
</evidence>
<proteinExistence type="predicted"/>
<organism evidence="2 3">
    <name type="scientific">Stylosanthes scabra</name>
    <dbReference type="NCBI Taxonomy" id="79078"/>
    <lineage>
        <taxon>Eukaryota</taxon>
        <taxon>Viridiplantae</taxon>
        <taxon>Streptophyta</taxon>
        <taxon>Embryophyta</taxon>
        <taxon>Tracheophyta</taxon>
        <taxon>Spermatophyta</taxon>
        <taxon>Magnoliopsida</taxon>
        <taxon>eudicotyledons</taxon>
        <taxon>Gunneridae</taxon>
        <taxon>Pentapetalae</taxon>
        <taxon>rosids</taxon>
        <taxon>fabids</taxon>
        <taxon>Fabales</taxon>
        <taxon>Fabaceae</taxon>
        <taxon>Papilionoideae</taxon>
        <taxon>50 kb inversion clade</taxon>
        <taxon>dalbergioids sensu lato</taxon>
        <taxon>Dalbergieae</taxon>
        <taxon>Pterocarpus clade</taxon>
        <taxon>Stylosanthes</taxon>
    </lineage>
</organism>